<organism evidence="2">
    <name type="scientific">metagenome</name>
    <dbReference type="NCBI Taxonomy" id="256318"/>
    <lineage>
        <taxon>unclassified sequences</taxon>
        <taxon>metagenomes</taxon>
    </lineage>
</organism>
<dbReference type="GO" id="GO:0030975">
    <property type="term" value="F:thiamine binding"/>
    <property type="evidence" value="ECO:0007669"/>
    <property type="project" value="InterPro"/>
</dbReference>
<dbReference type="GO" id="GO:0015888">
    <property type="term" value="P:thiamine transport"/>
    <property type="evidence" value="ECO:0007669"/>
    <property type="project" value="InterPro"/>
</dbReference>
<gene>
    <name evidence="2" type="ORF">NOCA280010</name>
</gene>
<dbReference type="AlphaFoldDB" id="A0A2P2CET2"/>
<dbReference type="PANTHER" id="PTHR30006">
    <property type="entry name" value="THIAMINE-BINDING PERIPLASMIC PROTEIN-RELATED"/>
    <property type="match status" value="1"/>
</dbReference>
<dbReference type="InterPro" id="IPR005948">
    <property type="entry name" value="ThiB-like"/>
</dbReference>
<dbReference type="Gene3D" id="3.40.190.10">
    <property type="entry name" value="Periplasmic binding protein-like II"/>
    <property type="match status" value="2"/>
</dbReference>
<sequence length="357" mass="37874">MKVMPAWAALVLLTTTSLAACSAIGEGDDAAAPATDGTITDVVLVAHDSFSLPKKLIKQWEADTGYHLVVRASGDAGELTTKLVLTKNSPTGDLAFGVDNSFAGRALDEDVFAPYDVELPAGASAFELEADTGHTLAPIDTGAVCVNVDTTWFADHDLASPTTLDDLTDPTYRDLFVTSGAPTSSPGFAFLLATIAAKGDGWQDYWTDLMANGAKLTKGWEDAYYVDFTAGGGDSASRPIVLSYDSSPAYTVDKKTGTTSTAALLDTCSRQVEYAGVLDGAENVPGAESLLEFLLGPEVQAALPTSMYVYPVRDDAQLPAEWSKFAQEPTTTLDVPAEEIEANRDTWLTEWSDITSR</sequence>
<dbReference type="EMBL" id="CZKA01000078">
    <property type="protein sequence ID" value="CUR60530.1"/>
    <property type="molecule type" value="Genomic_DNA"/>
</dbReference>
<keyword evidence="1" id="KW-0732">Signal</keyword>
<accession>A0A2P2CET2</accession>
<dbReference type="PROSITE" id="PS51257">
    <property type="entry name" value="PROKAR_LIPOPROTEIN"/>
    <property type="match status" value="1"/>
</dbReference>
<proteinExistence type="predicted"/>
<protein>
    <submittedName>
        <fullName evidence="2">ABC transporter, periplasmic binding protein, thiB subfamily</fullName>
    </submittedName>
</protein>
<dbReference type="GO" id="GO:0030976">
    <property type="term" value="F:thiamine pyrophosphate binding"/>
    <property type="evidence" value="ECO:0007669"/>
    <property type="project" value="TreeGrafter"/>
</dbReference>
<dbReference type="Pfam" id="PF13343">
    <property type="entry name" value="SBP_bac_6"/>
    <property type="match status" value="1"/>
</dbReference>
<name>A0A2P2CET2_9ZZZZ</name>
<reference evidence="2" key="1">
    <citation type="submission" date="2015-08" db="EMBL/GenBank/DDBJ databases">
        <authorList>
            <person name="Babu N.S."/>
            <person name="Beckwith C.J."/>
            <person name="Beseler K.G."/>
            <person name="Brison A."/>
            <person name="Carone J.V."/>
            <person name="Caskin T.P."/>
            <person name="Diamond M."/>
            <person name="Durham M.E."/>
            <person name="Foxe J.M."/>
            <person name="Go M."/>
            <person name="Henderson B.A."/>
            <person name="Jones I.B."/>
            <person name="McGettigan J.A."/>
            <person name="Micheletti S.J."/>
            <person name="Nasrallah M.E."/>
            <person name="Ortiz D."/>
            <person name="Piller C.R."/>
            <person name="Privatt S.R."/>
            <person name="Schneider S.L."/>
            <person name="Sharp S."/>
            <person name="Smith T.C."/>
            <person name="Stanton J.D."/>
            <person name="Ullery H.E."/>
            <person name="Wilson R.J."/>
            <person name="Serrano M.G."/>
            <person name="Buck G."/>
            <person name="Lee V."/>
            <person name="Wang Y."/>
            <person name="Carvalho R."/>
            <person name="Voegtly L."/>
            <person name="Shi R."/>
            <person name="Duckworth R."/>
            <person name="Johnson A."/>
            <person name="Loviza R."/>
            <person name="Walstead R."/>
            <person name="Shah Z."/>
            <person name="Kiflezghi M."/>
            <person name="Wade K."/>
            <person name="Ball S.L."/>
            <person name="Bradley K.W."/>
            <person name="Asai D.J."/>
            <person name="Bowman C.A."/>
            <person name="Russell D.A."/>
            <person name="Pope W.H."/>
            <person name="Jacobs-Sera D."/>
            <person name="Hendrix R.W."/>
            <person name="Hatfull G.F."/>
        </authorList>
    </citation>
    <scope>NUCLEOTIDE SEQUENCE</scope>
</reference>
<evidence type="ECO:0000256" key="1">
    <source>
        <dbReference type="ARBA" id="ARBA00022729"/>
    </source>
</evidence>
<dbReference type="PANTHER" id="PTHR30006:SF2">
    <property type="entry name" value="ABC TRANSPORTER SUBSTRATE-BINDING PROTEIN"/>
    <property type="match status" value="1"/>
</dbReference>
<evidence type="ECO:0000313" key="2">
    <source>
        <dbReference type="EMBL" id="CUR60530.1"/>
    </source>
</evidence>
<dbReference type="NCBIfam" id="TIGR01254">
    <property type="entry name" value="sfuA"/>
    <property type="match status" value="1"/>
</dbReference>
<dbReference type="SUPFAM" id="SSF53850">
    <property type="entry name" value="Periplasmic binding protein-like II"/>
    <property type="match status" value="1"/>
</dbReference>
<dbReference type="GO" id="GO:0030288">
    <property type="term" value="C:outer membrane-bounded periplasmic space"/>
    <property type="evidence" value="ECO:0007669"/>
    <property type="project" value="TreeGrafter"/>
</dbReference>